<evidence type="ECO:0000256" key="3">
    <source>
        <dbReference type="RuleBase" id="RU000363"/>
    </source>
</evidence>
<sequence length="312" mass="33114">MLDPWSGRTAVITGAGSGFGLALARLCAARGMRLVLVDVQDDALQRAAQELQPQVPALLARRVDVADAAQMEALAAEVRAHLGAPHLVFNNAGVAAGGLVWENTVADWQWVLGVNLWGVIHGVRLFTPMMLQAARADPTWRGHIVNTASMAGLLTPPNMGVYNVSKHAVVALTETLYQDLRLVTDQVSASVLCPYFVPTGIAHSERNRPAALAGGVPTRSQLIGQAMSQKAVASGKVSAADVARAVLDAVEHDRFYIYSHPHALGGVRERLQAIVAGTNPPDPFAERPEVGAQLRAALRGMDGVDALNRASR</sequence>
<comment type="similarity">
    <text evidence="1 3">Belongs to the short-chain dehydrogenases/reductases (SDR) family.</text>
</comment>
<name>A0A4R3LH02_9BURK</name>
<gene>
    <name evidence="5" type="primary">sadH</name>
    <name evidence="4" type="ORF">EDC36_102120</name>
    <name evidence="5" type="ORF">Tigna_01397</name>
</gene>
<reference evidence="4 6" key="1">
    <citation type="submission" date="2019-03" db="EMBL/GenBank/DDBJ databases">
        <title>Genomic Encyclopedia of Type Strains, Phase IV (KMG-IV): sequencing the most valuable type-strain genomes for metagenomic binning, comparative biology and taxonomic classification.</title>
        <authorList>
            <person name="Goeker M."/>
        </authorList>
    </citation>
    <scope>NUCLEOTIDE SEQUENCE [LARGE SCALE GENOMIC DNA]</scope>
    <source>
        <strain evidence="4 6">DSM 12034</strain>
    </source>
</reference>
<dbReference type="InterPro" id="IPR036291">
    <property type="entry name" value="NAD(P)-bd_dom_sf"/>
</dbReference>
<dbReference type="PANTHER" id="PTHR43391">
    <property type="entry name" value="RETINOL DEHYDROGENASE-RELATED"/>
    <property type="match status" value="1"/>
</dbReference>
<dbReference type="InterPro" id="IPR002347">
    <property type="entry name" value="SDR_fam"/>
</dbReference>
<dbReference type="CDD" id="cd05233">
    <property type="entry name" value="SDR_c"/>
    <property type="match status" value="1"/>
</dbReference>
<dbReference type="EMBL" id="SMAH01000002">
    <property type="protein sequence ID" value="TCS99443.1"/>
    <property type="molecule type" value="Genomic_DNA"/>
</dbReference>
<comment type="caution">
    <text evidence="4">The sequence shown here is derived from an EMBL/GenBank/DDBJ whole genome shotgun (WGS) entry which is preliminary data.</text>
</comment>
<dbReference type="EC" id="1.-.-.-" evidence="5"/>
<dbReference type="Pfam" id="PF00106">
    <property type="entry name" value="adh_short"/>
    <property type="match status" value="1"/>
</dbReference>
<protein>
    <submittedName>
        <fullName evidence="5">Oxidoreductase SadH</fullName>
        <ecNumber evidence="5">1.-.-.-</ecNumber>
    </submittedName>
    <submittedName>
        <fullName evidence="4">Short-subunit dehydrogenase</fullName>
    </submittedName>
</protein>
<reference evidence="5 7" key="2">
    <citation type="submission" date="2019-07" db="EMBL/GenBank/DDBJ databases">
        <title>Tepidimonas ignava SPS-1037 draft genome.</title>
        <authorList>
            <person name="Da Costa M.S."/>
            <person name="Froufe H.J.C."/>
            <person name="Egas C."/>
            <person name="Albuquerque L."/>
        </authorList>
    </citation>
    <scope>NUCLEOTIDE SEQUENCE [LARGE SCALE GENOMIC DNA]</scope>
    <source>
        <strain evidence="5 7">SPS-1037</strain>
    </source>
</reference>
<dbReference type="PANTHER" id="PTHR43391:SF26">
    <property type="entry name" value="BLL7251 PROTEIN"/>
    <property type="match status" value="1"/>
</dbReference>
<evidence type="ECO:0000256" key="2">
    <source>
        <dbReference type="ARBA" id="ARBA00023002"/>
    </source>
</evidence>
<dbReference type="SUPFAM" id="SSF51735">
    <property type="entry name" value="NAD(P)-binding Rossmann-fold domains"/>
    <property type="match status" value="1"/>
</dbReference>
<evidence type="ECO:0000313" key="7">
    <source>
        <dbReference type="Proteomes" id="UP000315577"/>
    </source>
</evidence>
<proteinExistence type="inferred from homology"/>
<dbReference type="OrthoDB" id="4690547at2"/>
<dbReference type="AlphaFoldDB" id="A0A4R3LH02"/>
<evidence type="ECO:0000313" key="6">
    <source>
        <dbReference type="Proteomes" id="UP000295536"/>
    </source>
</evidence>
<organism evidence="4 6">
    <name type="scientific">Tepidimonas ignava</name>
    <dbReference type="NCBI Taxonomy" id="114249"/>
    <lineage>
        <taxon>Bacteria</taxon>
        <taxon>Pseudomonadati</taxon>
        <taxon>Pseudomonadota</taxon>
        <taxon>Betaproteobacteria</taxon>
        <taxon>Burkholderiales</taxon>
        <taxon>Tepidimonas</taxon>
    </lineage>
</organism>
<dbReference type="Gene3D" id="3.40.50.720">
    <property type="entry name" value="NAD(P)-binding Rossmann-like Domain"/>
    <property type="match status" value="1"/>
</dbReference>
<evidence type="ECO:0000313" key="5">
    <source>
        <dbReference type="EMBL" id="TSE21943.1"/>
    </source>
</evidence>
<dbReference type="Proteomes" id="UP000315577">
    <property type="component" value="Unassembled WGS sequence"/>
</dbReference>
<keyword evidence="7" id="KW-1185">Reference proteome</keyword>
<dbReference type="PRINTS" id="PR00081">
    <property type="entry name" value="GDHRDH"/>
</dbReference>
<dbReference type="PRINTS" id="PR00080">
    <property type="entry name" value="SDRFAMILY"/>
</dbReference>
<dbReference type="RefSeq" id="WP_132961589.1">
    <property type="nucleotide sequence ID" value="NZ_SMAH01000002.1"/>
</dbReference>
<evidence type="ECO:0000313" key="4">
    <source>
        <dbReference type="EMBL" id="TCS99443.1"/>
    </source>
</evidence>
<accession>A0A4R3LH02</accession>
<keyword evidence="2 5" id="KW-0560">Oxidoreductase</keyword>
<dbReference type="EMBL" id="VJNC01000008">
    <property type="protein sequence ID" value="TSE21943.1"/>
    <property type="molecule type" value="Genomic_DNA"/>
</dbReference>
<dbReference type="NCBIfam" id="NF004843">
    <property type="entry name" value="PRK06194.1"/>
    <property type="match status" value="1"/>
</dbReference>
<evidence type="ECO:0000256" key="1">
    <source>
        <dbReference type="ARBA" id="ARBA00006484"/>
    </source>
</evidence>
<dbReference type="GO" id="GO:0016491">
    <property type="term" value="F:oxidoreductase activity"/>
    <property type="evidence" value="ECO:0007669"/>
    <property type="project" value="UniProtKB-KW"/>
</dbReference>
<dbReference type="Proteomes" id="UP000295536">
    <property type="component" value="Unassembled WGS sequence"/>
</dbReference>